<dbReference type="Pfam" id="PF09797">
    <property type="entry name" value="NatB_MDM20"/>
    <property type="match status" value="1"/>
</dbReference>
<keyword evidence="3" id="KW-1185">Reference proteome</keyword>
<dbReference type="PANTHER" id="PTHR22767:SF3">
    <property type="entry name" value="N-ALPHA-ACETYLTRANSFERASE 25, NATB AUXILIARY SUBUNIT"/>
    <property type="match status" value="1"/>
</dbReference>
<dbReference type="SUPFAM" id="SSF48452">
    <property type="entry name" value="TPR-like"/>
    <property type="match status" value="1"/>
</dbReference>
<dbReference type="RefSeq" id="XP_029230345.1">
    <property type="nucleotide sequence ID" value="XM_029369573.1"/>
</dbReference>
<dbReference type="EMBL" id="MKKU01000106">
    <property type="protein sequence ID" value="RNF24092.1"/>
    <property type="molecule type" value="Genomic_DNA"/>
</dbReference>
<dbReference type="Pfam" id="PF14559">
    <property type="entry name" value="TPR_19"/>
    <property type="match status" value="1"/>
</dbReference>
<keyword evidence="2" id="KW-0808">Transferase</keyword>
<dbReference type="GO" id="GO:0016740">
    <property type="term" value="F:transferase activity"/>
    <property type="evidence" value="ECO:0007669"/>
    <property type="project" value="UniProtKB-KW"/>
</dbReference>
<comment type="caution">
    <text evidence="2">The sequence shown here is derived from an EMBL/GenBank/DDBJ whole genome shotgun (WGS) entry which is preliminary data.</text>
</comment>
<evidence type="ECO:0000313" key="3">
    <source>
        <dbReference type="Proteomes" id="UP000284403"/>
    </source>
</evidence>
<evidence type="ECO:0000313" key="2">
    <source>
        <dbReference type="EMBL" id="RNF24092.1"/>
    </source>
</evidence>
<dbReference type="OrthoDB" id="1874341at2759"/>
<dbReference type="Proteomes" id="UP000284403">
    <property type="component" value="Unassembled WGS sequence"/>
</dbReference>
<dbReference type="GO" id="GO:0031416">
    <property type="term" value="C:NatB complex"/>
    <property type="evidence" value="ECO:0007669"/>
    <property type="project" value="TreeGrafter"/>
</dbReference>
<dbReference type="Gene3D" id="1.25.40.1040">
    <property type="match status" value="1"/>
</dbReference>
<dbReference type="InterPro" id="IPR019183">
    <property type="entry name" value="NAA25_NatB_aux_su"/>
</dbReference>
<evidence type="ECO:0000256" key="1">
    <source>
        <dbReference type="ARBA" id="ARBA00006298"/>
    </source>
</evidence>
<dbReference type="GeneID" id="40316260"/>
<sequence length="862" mass="96102">MASSMAERSAVHIFNLIDEGKLASAEGLLETALSKHPDNHAVLAAEALLLLKTNQLEKAKAKAEALSEQNVLDKDAVNALVHVLRHCCSWEALAHTYERLKDGQNEKNTMENLAQVYVRMGAYDVVQRTAVQLYRKWGDVRHQVWAVQANLCQVPPEATDDFLLKLSAKMLDESILKSNGFITASTSRMYVEVLQRQRLNSEAVAFLCSARGAAVGVPEARLELLADALRRNGDLGRASAVARHLWQRQPDNWTFVDLYLSTLSEEDPADAVLELDGPSEESRIVVQLAAKEHTLADALRFCRSLQSKPASAGAKRPCRGPFMAELEILSRQGATEALRQKTVAYAKRFYANACCFLDVSTYLDEASAAAIYDWSSAEMNAEEDVLRHHTRRILGLRCHVAAWGATREQQPDPAAMEELLRACRSAYDETKPLSVQLAWSEEGLLDGYITVALNIVLHAFYVTRDLDWVERGLLLLDAVDRKQNNPTWLIYSVCFARLLGLADVEAWRQLAFKSVQHDTMSHVGYWPLLEGVAVDEVCQWNDLAWEHYRALEQDCGLLRWKVFAFVSWTSLKDLQEYERRQRNSLARVVCAVHRVAAALRRCQTQRNVFDLMRSEEHTLVEAVASLQASREGELTDNTDWVVARSLVLGNIHGEKVRALTDALVGMPTKEQRIHRTRQLLGSLMLLHDVALLEEHRQQVANTPKPKKAKKAAAQPPAQLPLPTLLCKEHADALLMLPVLSSIAPALLELVGTQGEGAVLPHTTALQEALQTTVVSPQAHDFLFPEAFILTALLQVGAVPKLPIAAWAKDLHNALQQLQELHPDSRASTAQGYAKKLFEAKALRVKSLSSDLLRDVLAASRRR</sequence>
<comment type="similarity">
    <text evidence="1">Belongs to the MDM20/NAA25 family.</text>
</comment>
<name>A0A422Q2D2_9TRYP</name>
<organism evidence="2 3">
    <name type="scientific">Trypanosoma conorhini</name>
    <dbReference type="NCBI Taxonomy" id="83891"/>
    <lineage>
        <taxon>Eukaryota</taxon>
        <taxon>Discoba</taxon>
        <taxon>Euglenozoa</taxon>
        <taxon>Kinetoplastea</taxon>
        <taxon>Metakinetoplastina</taxon>
        <taxon>Trypanosomatida</taxon>
        <taxon>Trypanosomatidae</taxon>
        <taxon>Trypanosoma</taxon>
    </lineage>
</organism>
<accession>A0A422Q2D2</accession>
<dbReference type="PANTHER" id="PTHR22767">
    <property type="entry name" value="N-TERMINAL ACETYLTRANSFERASE-RELATED"/>
    <property type="match status" value="1"/>
</dbReference>
<proteinExistence type="inferred from homology"/>
<dbReference type="AlphaFoldDB" id="A0A422Q2D2"/>
<reference evidence="2 3" key="1">
    <citation type="journal article" date="2018" name="BMC Genomics">
        <title>Genomic comparison of Trypanosoma conorhini and Trypanosoma rangeli to Trypanosoma cruzi strains of high and low virulence.</title>
        <authorList>
            <person name="Bradwell K.R."/>
            <person name="Koparde V.N."/>
            <person name="Matveyev A.V."/>
            <person name="Serrano M.G."/>
            <person name="Alves J.M."/>
            <person name="Parikh H."/>
            <person name="Huang B."/>
            <person name="Lee V."/>
            <person name="Espinosa-Alvarez O."/>
            <person name="Ortiz P.A."/>
            <person name="Costa-Martins A.G."/>
            <person name="Teixeira M.M."/>
            <person name="Buck G.A."/>
        </authorList>
    </citation>
    <scope>NUCLEOTIDE SEQUENCE [LARGE SCALE GENOMIC DNA]</scope>
    <source>
        <strain evidence="2 3">025E</strain>
    </source>
</reference>
<dbReference type="InterPro" id="IPR011990">
    <property type="entry name" value="TPR-like_helical_dom_sf"/>
</dbReference>
<protein>
    <submittedName>
        <fullName evidence="2">Putative N-alpha-acetyltransferase 25, NatB auxiliary subunit isoform X1</fullName>
    </submittedName>
</protein>
<gene>
    <name evidence="2" type="ORF">Tco025E_02649</name>
</gene>